<dbReference type="InterPro" id="IPR043129">
    <property type="entry name" value="ATPase_NBD"/>
</dbReference>
<evidence type="ECO:0000313" key="2">
    <source>
        <dbReference type="EMBL" id="KKN89474.1"/>
    </source>
</evidence>
<protein>
    <submittedName>
        <fullName evidence="2">Uncharacterized protein</fullName>
    </submittedName>
</protein>
<dbReference type="InterPro" id="IPR000600">
    <property type="entry name" value="ROK"/>
</dbReference>
<dbReference type="Pfam" id="PF13412">
    <property type="entry name" value="HTH_24"/>
    <property type="match status" value="1"/>
</dbReference>
<dbReference type="AlphaFoldDB" id="A0A0F9UCU3"/>
<evidence type="ECO:0000256" key="1">
    <source>
        <dbReference type="SAM" id="MobiDB-lite"/>
    </source>
</evidence>
<reference evidence="2" key="1">
    <citation type="journal article" date="2015" name="Nature">
        <title>Complex archaea that bridge the gap between prokaryotes and eukaryotes.</title>
        <authorList>
            <person name="Spang A."/>
            <person name="Saw J.H."/>
            <person name="Jorgensen S.L."/>
            <person name="Zaremba-Niedzwiedzka K."/>
            <person name="Martijn J."/>
            <person name="Lind A.E."/>
            <person name="van Eijk R."/>
            <person name="Schleper C."/>
            <person name="Guy L."/>
            <person name="Ettema T.J."/>
        </authorList>
    </citation>
    <scope>NUCLEOTIDE SEQUENCE</scope>
</reference>
<dbReference type="InterPro" id="IPR036388">
    <property type="entry name" value="WH-like_DNA-bd_sf"/>
</dbReference>
<dbReference type="PANTHER" id="PTHR18964:SF149">
    <property type="entry name" value="BIFUNCTIONAL UDP-N-ACETYLGLUCOSAMINE 2-EPIMERASE_N-ACETYLMANNOSAMINE KINASE"/>
    <property type="match status" value="1"/>
</dbReference>
<dbReference type="PANTHER" id="PTHR18964">
    <property type="entry name" value="ROK (REPRESSOR, ORF, KINASE) FAMILY"/>
    <property type="match status" value="1"/>
</dbReference>
<accession>A0A0F9UCU3</accession>
<dbReference type="Gene3D" id="1.10.10.10">
    <property type="entry name" value="Winged helix-like DNA-binding domain superfamily/Winged helix DNA-binding domain"/>
    <property type="match status" value="1"/>
</dbReference>
<dbReference type="EMBL" id="LAZR01000118">
    <property type="protein sequence ID" value="KKN89474.1"/>
    <property type="molecule type" value="Genomic_DNA"/>
</dbReference>
<name>A0A0F9UCU3_9ZZZZ</name>
<feature type="compositionally biased region" description="Low complexity" evidence="1">
    <location>
        <begin position="1"/>
        <end position="12"/>
    </location>
</feature>
<dbReference type="SUPFAM" id="SSF46785">
    <property type="entry name" value="Winged helix' DNA-binding domain"/>
    <property type="match status" value="1"/>
</dbReference>
<dbReference type="SUPFAM" id="SSF53067">
    <property type="entry name" value="Actin-like ATPase domain"/>
    <property type="match status" value="1"/>
</dbReference>
<sequence>MDHTTAGETAAATRRDERMRGSNQAGLRAHNERAVLMLIRRHGELAKADIARRTGLSPQTASVIMRALEAEHLVLREKPRRGRVGQPSVPMRLNPDGVFSLGVKIGRRSVELVLMDFVGTIRARERRTYAYPKLDAILDFVAAAAARVVAAIEPELRARIVGLGVAMPFELWSWVDEIDAPATIMDEWRSADIVGLLGEATGLSVHLANDATAACAAENVFGATRSSDYLYVFVGAFVGGGLVIGGDVVTGRTGNAAALGPMPVPRARATGSDTGGFDQLINVASIFVLEKMIAENGGDPSAIWRSDAAWDGLGPILDRWLAIAGEGLAHAFVAASSIYDFECAVIDGGFPPAVRARLVATTERAMANLKRKGLTPLEIRPGTIGSSAREIGSASLPLFARYLLDHRVLYAEGG</sequence>
<feature type="region of interest" description="Disordered" evidence="1">
    <location>
        <begin position="1"/>
        <end position="26"/>
    </location>
</feature>
<comment type="caution">
    <text evidence="2">The sequence shown here is derived from an EMBL/GenBank/DDBJ whole genome shotgun (WGS) entry which is preliminary data.</text>
</comment>
<dbReference type="InterPro" id="IPR036390">
    <property type="entry name" value="WH_DNA-bd_sf"/>
</dbReference>
<gene>
    <name evidence="2" type="ORF">LCGC14_0238050</name>
</gene>
<organism evidence="2">
    <name type="scientific">marine sediment metagenome</name>
    <dbReference type="NCBI Taxonomy" id="412755"/>
    <lineage>
        <taxon>unclassified sequences</taxon>
        <taxon>metagenomes</taxon>
        <taxon>ecological metagenomes</taxon>
    </lineage>
</organism>
<proteinExistence type="predicted"/>
<dbReference type="Pfam" id="PF00480">
    <property type="entry name" value="ROK"/>
    <property type="match status" value="1"/>
</dbReference>
<dbReference type="Gene3D" id="3.30.420.40">
    <property type="match status" value="2"/>
</dbReference>